<keyword evidence="2" id="KW-1185">Reference proteome</keyword>
<dbReference type="EMBL" id="JBANFI010000002">
    <property type="protein sequence ID" value="MFK7160199.1"/>
    <property type="molecule type" value="Genomic_DNA"/>
</dbReference>
<dbReference type="RefSeq" id="WP_405337444.1">
    <property type="nucleotide sequence ID" value="NZ_JBANFI010000002.1"/>
</dbReference>
<name>A0ABW8PV95_9GAMM</name>
<gene>
    <name evidence="1" type="ORF">V6U78_04020</name>
</gene>
<dbReference type="Proteomes" id="UP001621714">
    <property type="component" value="Unassembled WGS sequence"/>
</dbReference>
<comment type="caution">
    <text evidence="1">The sequence shown here is derived from an EMBL/GenBank/DDBJ whole genome shotgun (WGS) entry which is preliminary data.</text>
</comment>
<evidence type="ECO:0000313" key="1">
    <source>
        <dbReference type="EMBL" id="MFK7160199.1"/>
    </source>
</evidence>
<sequence length="74" mass="8931">MDFQFSTGQHFDHWLDPERQWFLFVESFDLQRFSLRVGSVVDSEDLGSCIAQDDATLNHQLRQLYQHWLDQRSR</sequence>
<organism evidence="1 2">
    <name type="scientific">Marinospirillum alkalitolerans</name>
    <dbReference type="NCBI Taxonomy" id="3123374"/>
    <lineage>
        <taxon>Bacteria</taxon>
        <taxon>Pseudomonadati</taxon>
        <taxon>Pseudomonadota</taxon>
        <taxon>Gammaproteobacteria</taxon>
        <taxon>Oceanospirillales</taxon>
        <taxon>Oceanospirillaceae</taxon>
        <taxon>Marinospirillum</taxon>
    </lineage>
</organism>
<proteinExistence type="predicted"/>
<evidence type="ECO:0000313" key="2">
    <source>
        <dbReference type="Proteomes" id="UP001621714"/>
    </source>
</evidence>
<accession>A0ABW8PV95</accession>
<protein>
    <submittedName>
        <fullName evidence="1">Uncharacterized protein</fullName>
    </submittedName>
</protein>
<reference evidence="1 2" key="1">
    <citation type="submission" date="2024-02" db="EMBL/GenBank/DDBJ databases">
        <title>Marinospirillum sp. MEB 164 isolated from Lonar lake sediment.</title>
        <authorList>
            <person name="Joshi A."/>
            <person name="Thite S."/>
        </authorList>
    </citation>
    <scope>NUCLEOTIDE SEQUENCE [LARGE SCALE GENOMIC DNA]</scope>
    <source>
        <strain evidence="1 2">MEB164</strain>
    </source>
</reference>